<protein>
    <submittedName>
        <fullName evidence="2">Uncharacterized protein</fullName>
    </submittedName>
</protein>
<organism evidence="2 3">
    <name type="scientific">Pleuronectes platessa</name>
    <name type="common">European plaice</name>
    <dbReference type="NCBI Taxonomy" id="8262"/>
    <lineage>
        <taxon>Eukaryota</taxon>
        <taxon>Metazoa</taxon>
        <taxon>Chordata</taxon>
        <taxon>Craniata</taxon>
        <taxon>Vertebrata</taxon>
        <taxon>Euteleostomi</taxon>
        <taxon>Actinopterygii</taxon>
        <taxon>Neopterygii</taxon>
        <taxon>Teleostei</taxon>
        <taxon>Neoteleostei</taxon>
        <taxon>Acanthomorphata</taxon>
        <taxon>Carangaria</taxon>
        <taxon>Pleuronectiformes</taxon>
        <taxon>Pleuronectoidei</taxon>
        <taxon>Pleuronectidae</taxon>
        <taxon>Pleuronectes</taxon>
    </lineage>
</organism>
<reference evidence="2" key="1">
    <citation type="submission" date="2020-03" db="EMBL/GenBank/DDBJ databases">
        <authorList>
            <person name="Weist P."/>
        </authorList>
    </citation>
    <scope>NUCLEOTIDE SEQUENCE</scope>
</reference>
<gene>
    <name evidence="2" type="ORF">PLEPLA_LOCUS176</name>
</gene>
<evidence type="ECO:0000313" key="3">
    <source>
        <dbReference type="Proteomes" id="UP001153269"/>
    </source>
</evidence>
<keyword evidence="3" id="KW-1185">Reference proteome</keyword>
<feature type="region of interest" description="Disordered" evidence="1">
    <location>
        <begin position="21"/>
        <end position="68"/>
    </location>
</feature>
<dbReference type="EMBL" id="CADEAL010000003">
    <property type="protein sequence ID" value="CAB1412484.1"/>
    <property type="molecule type" value="Genomic_DNA"/>
</dbReference>
<evidence type="ECO:0000313" key="2">
    <source>
        <dbReference type="EMBL" id="CAB1412484.1"/>
    </source>
</evidence>
<sequence length="129" mass="13410">MAFWLPGSQCSALIQSPASATTGGNHVVQPPPCNTSLDTEGSRGETICRRSEARSVAEAGDTSKGGGVREVREVREDTNHPALCLPVSHFYSGPAGSQWLSESLGCCSPAFISPLGSTGLQNALCQCCL</sequence>
<name>A0A9N7TIJ5_PLEPL</name>
<comment type="caution">
    <text evidence="2">The sequence shown here is derived from an EMBL/GenBank/DDBJ whole genome shotgun (WGS) entry which is preliminary data.</text>
</comment>
<feature type="compositionally biased region" description="Basic and acidic residues" evidence="1">
    <location>
        <begin position="40"/>
        <end position="55"/>
    </location>
</feature>
<accession>A0A9N7TIJ5</accession>
<dbReference type="AlphaFoldDB" id="A0A9N7TIJ5"/>
<evidence type="ECO:0000256" key="1">
    <source>
        <dbReference type="SAM" id="MobiDB-lite"/>
    </source>
</evidence>
<proteinExistence type="predicted"/>
<dbReference type="Proteomes" id="UP001153269">
    <property type="component" value="Unassembled WGS sequence"/>
</dbReference>